<feature type="coiled-coil region" evidence="9">
    <location>
        <begin position="178"/>
        <end position="205"/>
    </location>
</feature>
<evidence type="ECO:0000256" key="1">
    <source>
        <dbReference type="ARBA" id="ARBA00000085"/>
    </source>
</evidence>
<feature type="domain" description="Signal transduction histidine kinase subgroup 3 dimerisation and phosphoacceptor" evidence="13">
    <location>
        <begin position="198"/>
        <end position="262"/>
    </location>
</feature>
<keyword evidence="5" id="KW-0547">Nucleotide-binding</keyword>
<comment type="caution">
    <text evidence="14">The sequence shown here is derived from an EMBL/GenBank/DDBJ whole genome shotgun (WGS) entry which is preliminary data.</text>
</comment>
<dbReference type="EMBL" id="JBDXMX010000001">
    <property type="protein sequence ID" value="MEO9246337.1"/>
    <property type="molecule type" value="Genomic_DNA"/>
</dbReference>
<keyword evidence="11" id="KW-1133">Transmembrane helix</keyword>
<feature type="transmembrane region" description="Helical" evidence="11">
    <location>
        <begin position="95"/>
        <end position="115"/>
    </location>
</feature>
<keyword evidence="6 14" id="KW-0418">Kinase</keyword>
<evidence type="ECO:0000313" key="15">
    <source>
        <dbReference type="Proteomes" id="UP001484097"/>
    </source>
</evidence>
<evidence type="ECO:0000256" key="7">
    <source>
        <dbReference type="ARBA" id="ARBA00022840"/>
    </source>
</evidence>
<evidence type="ECO:0000313" key="14">
    <source>
        <dbReference type="EMBL" id="MEO9246337.1"/>
    </source>
</evidence>
<keyword evidence="7" id="KW-0067">ATP-binding</keyword>
<feature type="transmembrane region" description="Helical" evidence="11">
    <location>
        <begin position="72"/>
        <end position="89"/>
    </location>
</feature>
<evidence type="ECO:0000256" key="2">
    <source>
        <dbReference type="ARBA" id="ARBA00012438"/>
    </source>
</evidence>
<dbReference type="EC" id="2.7.13.3" evidence="2"/>
<dbReference type="SUPFAM" id="SSF55874">
    <property type="entry name" value="ATPase domain of HSP90 chaperone/DNA topoisomerase II/histidine kinase"/>
    <property type="match status" value="1"/>
</dbReference>
<proteinExistence type="predicted"/>
<dbReference type="Gene3D" id="3.30.565.10">
    <property type="entry name" value="Histidine kinase-like ATPase, C-terminal domain"/>
    <property type="match status" value="1"/>
</dbReference>
<keyword evidence="4" id="KW-0808">Transferase</keyword>
<evidence type="ECO:0000256" key="3">
    <source>
        <dbReference type="ARBA" id="ARBA00022553"/>
    </source>
</evidence>
<feature type="region of interest" description="Disordered" evidence="10">
    <location>
        <begin position="305"/>
        <end position="327"/>
    </location>
</feature>
<evidence type="ECO:0000256" key="8">
    <source>
        <dbReference type="ARBA" id="ARBA00023012"/>
    </source>
</evidence>
<sequence>MRATQSGPLAKTPASFSSTGWLYLLTGFGAVAQLSIGWPVLAAVHEAHVLAAMVASMLLAAALPVAVHRPRLGILLGAVGALLSSLTVDPLSGPWPWPVTSLIWYVFLVLLLAATAGWRMGAAAWLAGTMVSVLGITLVAPDHADGAFGNVIVVASLTAAALSIGSAVRQLTSSRRQLVQERQLTAEEETKRRELQQRNRIAQELHDVVAHSLSVISVQATTAPYRLPGMDEPTRDEFDSIAGSSRRALTEMRGLLAVLRGDDAAETAPQPTIADIPALVANARASGARVDLEIDPELLPQGGVAGPVDAEATTGDPTTVLGGPSAAGDWSAVVPPATGLTAYRTVQEAVSNALRHAPGAAIRVQVSVGDLIGVRVVNGPATRTLAVPAPGAGLGLKGLTERVSALGGTVTAGPTPDGGFTVKARLPL</sequence>
<dbReference type="CDD" id="cd16917">
    <property type="entry name" value="HATPase_UhpB-NarQ-NarX-like"/>
    <property type="match status" value="1"/>
</dbReference>
<keyword evidence="11" id="KW-0812">Transmembrane</keyword>
<organism evidence="14 15">
    <name type="scientific">Citricoccus nitrophenolicus</name>
    <dbReference type="NCBI Taxonomy" id="863575"/>
    <lineage>
        <taxon>Bacteria</taxon>
        <taxon>Bacillati</taxon>
        <taxon>Actinomycetota</taxon>
        <taxon>Actinomycetes</taxon>
        <taxon>Micrococcales</taxon>
        <taxon>Micrococcaceae</taxon>
        <taxon>Citricoccus</taxon>
    </lineage>
</organism>
<dbReference type="Pfam" id="PF02518">
    <property type="entry name" value="HATPase_c"/>
    <property type="match status" value="1"/>
</dbReference>
<feature type="transmembrane region" description="Helical" evidence="11">
    <location>
        <begin position="47"/>
        <end position="65"/>
    </location>
</feature>
<dbReference type="RefSeq" id="WP_347918330.1">
    <property type="nucleotide sequence ID" value="NZ_JBDXMX010000001.1"/>
</dbReference>
<keyword evidence="15" id="KW-1185">Reference proteome</keyword>
<evidence type="ECO:0000256" key="5">
    <source>
        <dbReference type="ARBA" id="ARBA00022741"/>
    </source>
</evidence>
<evidence type="ECO:0000259" key="13">
    <source>
        <dbReference type="Pfam" id="PF07730"/>
    </source>
</evidence>
<dbReference type="PANTHER" id="PTHR24421">
    <property type="entry name" value="NITRATE/NITRITE SENSOR PROTEIN NARX-RELATED"/>
    <property type="match status" value="1"/>
</dbReference>
<evidence type="ECO:0000256" key="9">
    <source>
        <dbReference type="SAM" id="Coils"/>
    </source>
</evidence>
<evidence type="ECO:0000256" key="4">
    <source>
        <dbReference type="ARBA" id="ARBA00022679"/>
    </source>
</evidence>
<reference evidence="14 15" key="1">
    <citation type="submission" date="2024-05" db="EMBL/GenBank/DDBJ databases">
        <authorList>
            <person name="Yi C."/>
        </authorList>
    </citation>
    <scope>NUCLEOTIDE SEQUENCE [LARGE SCALE GENOMIC DNA]</scope>
    <source>
        <strain evidence="14 15">XS13</strain>
    </source>
</reference>
<feature type="transmembrane region" description="Helical" evidence="11">
    <location>
        <begin position="147"/>
        <end position="168"/>
    </location>
</feature>
<comment type="catalytic activity">
    <reaction evidence="1">
        <text>ATP + protein L-histidine = ADP + protein N-phospho-L-histidine.</text>
        <dbReference type="EC" id="2.7.13.3"/>
    </reaction>
</comment>
<feature type="transmembrane region" description="Helical" evidence="11">
    <location>
        <begin position="21"/>
        <end position="41"/>
    </location>
</feature>
<dbReference type="GO" id="GO:0016301">
    <property type="term" value="F:kinase activity"/>
    <property type="evidence" value="ECO:0007669"/>
    <property type="project" value="UniProtKB-KW"/>
</dbReference>
<keyword evidence="8" id="KW-0902">Two-component regulatory system</keyword>
<dbReference type="InterPro" id="IPR003594">
    <property type="entry name" value="HATPase_dom"/>
</dbReference>
<keyword evidence="11" id="KW-0472">Membrane</keyword>
<dbReference type="InterPro" id="IPR050482">
    <property type="entry name" value="Sensor_HK_TwoCompSys"/>
</dbReference>
<name>A0ABV0IDX0_9MICC</name>
<feature type="domain" description="Histidine kinase/HSP90-like ATPase" evidence="12">
    <location>
        <begin position="342"/>
        <end position="428"/>
    </location>
</feature>
<gene>
    <name evidence="14" type="ORF">ABDK96_01405</name>
</gene>
<keyword evidence="9" id="KW-0175">Coiled coil</keyword>
<accession>A0ABV0IDX0</accession>
<dbReference type="Gene3D" id="1.20.5.1930">
    <property type="match status" value="1"/>
</dbReference>
<dbReference type="Pfam" id="PF07730">
    <property type="entry name" value="HisKA_3"/>
    <property type="match status" value="1"/>
</dbReference>
<dbReference type="InterPro" id="IPR011712">
    <property type="entry name" value="Sig_transdc_His_kin_sub3_dim/P"/>
</dbReference>
<evidence type="ECO:0000256" key="11">
    <source>
        <dbReference type="SAM" id="Phobius"/>
    </source>
</evidence>
<dbReference type="PANTHER" id="PTHR24421:SF10">
    <property type="entry name" value="NITRATE_NITRITE SENSOR PROTEIN NARQ"/>
    <property type="match status" value="1"/>
</dbReference>
<evidence type="ECO:0000256" key="6">
    <source>
        <dbReference type="ARBA" id="ARBA00022777"/>
    </source>
</evidence>
<protein>
    <recommendedName>
        <fullName evidence="2">histidine kinase</fullName>
        <ecNumber evidence="2">2.7.13.3</ecNumber>
    </recommendedName>
</protein>
<dbReference type="Proteomes" id="UP001484097">
    <property type="component" value="Unassembled WGS sequence"/>
</dbReference>
<keyword evidence="3" id="KW-0597">Phosphoprotein</keyword>
<evidence type="ECO:0000256" key="10">
    <source>
        <dbReference type="SAM" id="MobiDB-lite"/>
    </source>
</evidence>
<feature type="transmembrane region" description="Helical" evidence="11">
    <location>
        <begin position="122"/>
        <end position="141"/>
    </location>
</feature>
<evidence type="ECO:0000259" key="12">
    <source>
        <dbReference type="Pfam" id="PF02518"/>
    </source>
</evidence>
<dbReference type="InterPro" id="IPR036890">
    <property type="entry name" value="HATPase_C_sf"/>
</dbReference>